<evidence type="ECO:0000256" key="1">
    <source>
        <dbReference type="SAM" id="MobiDB-lite"/>
    </source>
</evidence>
<dbReference type="EMBL" id="JAUUTY010000001">
    <property type="protein sequence ID" value="KAK1697167.1"/>
    <property type="molecule type" value="Genomic_DNA"/>
</dbReference>
<dbReference type="Pfam" id="PF07727">
    <property type="entry name" value="RVT_2"/>
    <property type="match status" value="1"/>
</dbReference>
<feature type="region of interest" description="Disordered" evidence="1">
    <location>
        <begin position="367"/>
        <end position="498"/>
    </location>
</feature>
<evidence type="ECO:0000313" key="3">
    <source>
        <dbReference type="EMBL" id="KAK1697167.1"/>
    </source>
</evidence>
<reference evidence="3" key="1">
    <citation type="submission" date="2023-07" db="EMBL/GenBank/DDBJ databases">
        <title>A chromosome-level genome assembly of Lolium multiflorum.</title>
        <authorList>
            <person name="Chen Y."/>
            <person name="Copetti D."/>
            <person name="Kolliker R."/>
            <person name="Studer B."/>
        </authorList>
    </citation>
    <scope>NUCLEOTIDE SEQUENCE</scope>
    <source>
        <strain evidence="3">02402/16</strain>
        <tissue evidence="3">Leaf</tissue>
    </source>
</reference>
<dbReference type="SUPFAM" id="SSF56672">
    <property type="entry name" value="DNA/RNA polymerases"/>
    <property type="match status" value="1"/>
</dbReference>
<dbReference type="PANTHER" id="PTHR47481:SF31">
    <property type="entry name" value="OS01G0873500 PROTEIN"/>
    <property type="match status" value="1"/>
</dbReference>
<dbReference type="Pfam" id="PF14223">
    <property type="entry name" value="Retrotran_gag_2"/>
    <property type="match status" value="1"/>
</dbReference>
<dbReference type="InterPro" id="IPR013103">
    <property type="entry name" value="RVT_2"/>
</dbReference>
<feature type="compositionally biased region" description="Basic and acidic residues" evidence="1">
    <location>
        <begin position="367"/>
        <end position="377"/>
    </location>
</feature>
<accession>A0AAD8U3S4</accession>
<dbReference type="InterPro" id="IPR043502">
    <property type="entry name" value="DNA/RNA_pol_sf"/>
</dbReference>
<proteinExistence type="predicted"/>
<protein>
    <recommendedName>
        <fullName evidence="2">Reverse transcriptase Ty1/copia-type domain-containing protein</fullName>
    </recommendedName>
</protein>
<organism evidence="3 4">
    <name type="scientific">Lolium multiflorum</name>
    <name type="common">Italian ryegrass</name>
    <name type="synonym">Lolium perenne subsp. multiflorum</name>
    <dbReference type="NCBI Taxonomy" id="4521"/>
    <lineage>
        <taxon>Eukaryota</taxon>
        <taxon>Viridiplantae</taxon>
        <taxon>Streptophyta</taxon>
        <taxon>Embryophyta</taxon>
        <taxon>Tracheophyta</taxon>
        <taxon>Spermatophyta</taxon>
        <taxon>Magnoliopsida</taxon>
        <taxon>Liliopsida</taxon>
        <taxon>Poales</taxon>
        <taxon>Poaceae</taxon>
        <taxon>BOP clade</taxon>
        <taxon>Pooideae</taxon>
        <taxon>Poodae</taxon>
        <taxon>Poeae</taxon>
        <taxon>Poeae Chloroplast Group 2 (Poeae type)</taxon>
        <taxon>Loliodinae</taxon>
        <taxon>Loliinae</taxon>
        <taxon>Lolium</taxon>
    </lineage>
</organism>
<dbReference type="AlphaFoldDB" id="A0AAD8U3S4"/>
<feature type="domain" description="Reverse transcriptase Ty1/copia-type" evidence="2">
    <location>
        <begin position="559"/>
        <end position="661"/>
    </location>
</feature>
<name>A0AAD8U3S4_LOLMU</name>
<comment type="caution">
    <text evidence="3">The sequence shown here is derived from an EMBL/GenBank/DDBJ whole genome shotgun (WGS) entry which is preliminary data.</text>
</comment>
<sequence>MASSSASSTVLAAALGAPPAQLLTRDNALVWKALVVPALRGARVLDLMEGSEKAPVEKLETEDVNNKKVTIENHEYASWIARDQQVPRWLLNALSPDVLVHVIGLETSAEVWAALNAHVSTASKSRAQRLRGALNDTKKNDLTAEKYFAKVKTLASELAAAGKPLDEDELICQMTTPSPCPPMLHAERPLLRVARTDGVMTGVAKIVGAMSASSMMTANAVTTVTVSAVTIVIARSVETTVDVVTIATAVMVVDIRVAVTEAAIKAVEMMIVLVAVMMVTAEMMVGVDVSVNPLPMLTLHARYVLSMGIPPEIAGGVMVTTVVTVVIMETGATKMQTMLLMALIRTANHPENEVDDQVFFVAPGAEHDADTPEHSADDVDPEAADGAGESSSHAAPHVDSPQVGSAPASPAPRSPRVDEPRQPDPASPTSAPERPRVTTPAAASTPSRSLSPALSAASDPSAGSSAAGAGTASSAANSDTVDATNAPSSPPPVVQPAAPIVGVRTRLQQGIRDPKRYTDGTIRYGMFSSTGEPTKLFEALGDANWRTAMEEEYNALLANKTWHLVPPNSNHNLIDCKWVYRIKRKADGTIDRYKARLVAKGFKQRYGIDYEDTFSHVVKIATIRIVLSISISRGWSLRQLDVKNAFLHGVLEEEVYMKQPPRLCTS</sequence>
<evidence type="ECO:0000259" key="2">
    <source>
        <dbReference type="Pfam" id="PF07727"/>
    </source>
</evidence>
<feature type="compositionally biased region" description="Low complexity" evidence="1">
    <location>
        <begin position="438"/>
        <end position="476"/>
    </location>
</feature>
<keyword evidence="4" id="KW-1185">Reference proteome</keyword>
<evidence type="ECO:0000313" key="4">
    <source>
        <dbReference type="Proteomes" id="UP001231189"/>
    </source>
</evidence>
<dbReference type="Proteomes" id="UP001231189">
    <property type="component" value="Unassembled WGS sequence"/>
</dbReference>
<gene>
    <name evidence="3" type="ORF">QYE76_013864</name>
</gene>
<dbReference type="PANTHER" id="PTHR47481">
    <property type="match status" value="1"/>
</dbReference>